<proteinExistence type="predicted"/>
<reference evidence="1" key="1">
    <citation type="submission" date="2021-03" db="EMBL/GenBank/DDBJ databases">
        <authorList>
            <consortium name="DOE Joint Genome Institute"/>
            <person name="Ahrendt S."/>
            <person name="Looney B.P."/>
            <person name="Miyauchi S."/>
            <person name="Morin E."/>
            <person name="Drula E."/>
            <person name="Courty P.E."/>
            <person name="Chicoki N."/>
            <person name="Fauchery L."/>
            <person name="Kohler A."/>
            <person name="Kuo A."/>
            <person name="Labutti K."/>
            <person name="Pangilinan J."/>
            <person name="Lipzen A."/>
            <person name="Riley R."/>
            <person name="Andreopoulos W."/>
            <person name="He G."/>
            <person name="Johnson J."/>
            <person name="Barry K.W."/>
            <person name="Grigoriev I.V."/>
            <person name="Nagy L."/>
            <person name="Hibbett D."/>
            <person name="Henrissat B."/>
            <person name="Matheny P.B."/>
            <person name="Labbe J."/>
            <person name="Martin F."/>
        </authorList>
    </citation>
    <scope>NUCLEOTIDE SEQUENCE</scope>
    <source>
        <strain evidence="1">HHB10654</strain>
    </source>
</reference>
<gene>
    <name evidence="1" type="ORF">BV25DRAFT_1830418</name>
</gene>
<evidence type="ECO:0000313" key="2">
    <source>
        <dbReference type="Proteomes" id="UP000814140"/>
    </source>
</evidence>
<reference evidence="1" key="2">
    <citation type="journal article" date="2022" name="New Phytol.">
        <title>Evolutionary transition to the ectomycorrhizal habit in the genomes of a hyperdiverse lineage of mushroom-forming fungi.</title>
        <authorList>
            <person name="Looney B."/>
            <person name="Miyauchi S."/>
            <person name="Morin E."/>
            <person name="Drula E."/>
            <person name="Courty P.E."/>
            <person name="Kohler A."/>
            <person name="Kuo A."/>
            <person name="LaButti K."/>
            <person name="Pangilinan J."/>
            <person name="Lipzen A."/>
            <person name="Riley R."/>
            <person name="Andreopoulos W."/>
            <person name="He G."/>
            <person name="Johnson J."/>
            <person name="Nolan M."/>
            <person name="Tritt A."/>
            <person name="Barry K.W."/>
            <person name="Grigoriev I.V."/>
            <person name="Nagy L.G."/>
            <person name="Hibbett D."/>
            <person name="Henrissat B."/>
            <person name="Matheny P.B."/>
            <person name="Labbe J."/>
            <person name="Martin F.M."/>
        </authorList>
    </citation>
    <scope>NUCLEOTIDE SEQUENCE</scope>
    <source>
        <strain evidence="1">HHB10654</strain>
    </source>
</reference>
<organism evidence="1 2">
    <name type="scientific">Artomyces pyxidatus</name>
    <dbReference type="NCBI Taxonomy" id="48021"/>
    <lineage>
        <taxon>Eukaryota</taxon>
        <taxon>Fungi</taxon>
        <taxon>Dikarya</taxon>
        <taxon>Basidiomycota</taxon>
        <taxon>Agaricomycotina</taxon>
        <taxon>Agaricomycetes</taxon>
        <taxon>Russulales</taxon>
        <taxon>Auriscalpiaceae</taxon>
        <taxon>Artomyces</taxon>
    </lineage>
</organism>
<sequence length="99" mass="10705">MRTSSWYEPEKDRIVITDLDASSDEEDVAPPLVLPAFLRHPPLAAPLPRLRAESDPGMALVVFRPLGMPGTLEPPPEPEPPAAERAQGSPDADAMDVEP</sequence>
<keyword evidence="2" id="KW-1185">Reference proteome</keyword>
<name>A0ACB8SPD7_9AGAM</name>
<accession>A0ACB8SPD7</accession>
<protein>
    <submittedName>
        <fullName evidence="1">Uncharacterized protein</fullName>
    </submittedName>
</protein>
<comment type="caution">
    <text evidence="1">The sequence shown here is derived from an EMBL/GenBank/DDBJ whole genome shotgun (WGS) entry which is preliminary data.</text>
</comment>
<dbReference type="Proteomes" id="UP000814140">
    <property type="component" value="Unassembled WGS sequence"/>
</dbReference>
<dbReference type="EMBL" id="MU277239">
    <property type="protein sequence ID" value="KAI0058062.1"/>
    <property type="molecule type" value="Genomic_DNA"/>
</dbReference>
<evidence type="ECO:0000313" key="1">
    <source>
        <dbReference type="EMBL" id="KAI0058062.1"/>
    </source>
</evidence>